<accession>A0AAV4V2V9</accession>
<proteinExistence type="predicted"/>
<keyword evidence="2" id="KW-1185">Reference proteome</keyword>
<evidence type="ECO:0000313" key="1">
    <source>
        <dbReference type="EMBL" id="GIY64343.1"/>
    </source>
</evidence>
<protein>
    <submittedName>
        <fullName evidence="1">Uncharacterized protein</fullName>
    </submittedName>
</protein>
<comment type="caution">
    <text evidence="1">The sequence shown here is derived from an EMBL/GenBank/DDBJ whole genome shotgun (WGS) entry which is preliminary data.</text>
</comment>
<dbReference type="EMBL" id="BPLQ01012312">
    <property type="protein sequence ID" value="GIY64343.1"/>
    <property type="molecule type" value="Genomic_DNA"/>
</dbReference>
<dbReference type="Proteomes" id="UP001054837">
    <property type="component" value="Unassembled WGS sequence"/>
</dbReference>
<evidence type="ECO:0000313" key="2">
    <source>
        <dbReference type="Proteomes" id="UP001054837"/>
    </source>
</evidence>
<dbReference type="AlphaFoldDB" id="A0AAV4V2V9"/>
<name>A0AAV4V2V9_9ARAC</name>
<organism evidence="1 2">
    <name type="scientific">Caerostris darwini</name>
    <dbReference type="NCBI Taxonomy" id="1538125"/>
    <lineage>
        <taxon>Eukaryota</taxon>
        <taxon>Metazoa</taxon>
        <taxon>Ecdysozoa</taxon>
        <taxon>Arthropoda</taxon>
        <taxon>Chelicerata</taxon>
        <taxon>Arachnida</taxon>
        <taxon>Araneae</taxon>
        <taxon>Araneomorphae</taxon>
        <taxon>Entelegynae</taxon>
        <taxon>Araneoidea</taxon>
        <taxon>Araneidae</taxon>
        <taxon>Caerostris</taxon>
    </lineage>
</organism>
<sequence length="84" mass="10026">MIVLANRWPIYQRGLDLCQESIRCIHLLHSHPANGKRMVEAKKYEKRLEIFKKVFDVGRRLFEWRKKKLNEVELCGRASVSEND</sequence>
<gene>
    <name evidence="1" type="ORF">CDAR_52281</name>
</gene>
<reference evidence="1 2" key="1">
    <citation type="submission" date="2021-06" db="EMBL/GenBank/DDBJ databases">
        <title>Caerostris darwini draft genome.</title>
        <authorList>
            <person name="Kono N."/>
            <person name="Arakawa K."/>
        </authorList>
    </citation>
    <scope>NUCLEOTIDE SEQUENCE [LARGE SCALE GENOMIC DNA]</scope>
</reference>